<name>A0A382AC56_9ZZZZ</name>
<protein>
    <submittedName>
        <fullName evidence="1">Uncharacterized protein</fullName>
    </submittedName>
</protein>
<dbReference type="Gene3D" id="3.40.50.10610">
    <property type="entry name" value="ABC-type transport auxiliary lipoprotein component"/>
    <property type="match status" value="1"/>
</dbReference>
<accession>A0A382AC56</accession>
<reference evidence="1" key="1">
    <citation type="submission" date="2018-05" db="EMBL/GenBank/DDBJ databases">
        <authorList>
            <person name="Lanie J.A."/>
            <person name="Ng W.-L."/>
            <person name="Kazmierczak K.M."/>
            <person name="Andrzejewski T.M."/>
            <person name="Davidsen T.M."/>
            <person name="Wayne K.J."/>
            <person name="Tettelin H."/>
            <person name="Glass J.I."/>
            <person name="Rusch D."/>
            <person name="Podicherti R."/>
            <person name="Tsui H.-C.T."/>
            <person name="Winkler M.E."/>
        </authorList>
    </citation>
    <scope>NUCLEOTIDE SEQUENCE</scope>
</reference>
<organism evidence="1">
    <name type="scientific">marine metagenome</name>
    <dbReference type="NCBI Taxonomy" id="408172"/>
    <lineage>
        <taxon>unclassified sequences</taxon>
        <taxon>metagenomes</taxon>
        <taxon>ecological metagenomes</taxon>
    </lineage>
</organism>
<proteinExistence type="predicted"/>
<dbReference type="AlphaFoldDB" id="A0A382AC56"/>
<gene>
    <name evidence="1" type="ORF">METZ01_LOCUS151685</name>
</gene>
<feature type="non-terminal residue" evidence="1">
    <location>
        <position position="207"/>
    </location>
</feature>
<sequence length="207" mass="22054">MSRLLTAVLILHVLPAGAIQRGDTVAILPFEDHSDFPGTWDIRRGLAEKLAIFMADTLGLVVLSHDTIAAVVSASGEAHQSIDQARVVGQSLYADFVLTGDIVDFSIRRFSVGNPSLGGYASYTALVDLETRLVRVFPGATQVEAFRGMAEEEADDLGLTLMGKPTETAALHKQLNDVVFGSDVFAATIIGKATQRSVQQIVNGLSA</sequence>
<dbReference type="EMBL" id="UINC01024690">
    <property type="protein sequence ID" value="SVA98831.1"/>
    <property type="molecule type" value="Genomic_DNA"/>
</dbReference>
<evidence type="ECO:0000313" key="1">
    <source>
        <dbReference type="EMBL" id="SVA98831.1"/>
    </source>
</evidence>